<dbReference type="PROSITE" id="PS50896">
    <property type="entry name" value="LISH"/>
    <property type="match status" value="1"/>
</dbReference>
<dbReference type="InterPro" id="IPR006594">
    <property type="entry name" value="LisH"/>
</dbReference>
<proteinExistence type="predicted"/>
<comment type="caution">
    <text evidence="1">The sequence shown here is derived from an EMBL/GenBank/DDBJ whole genome shotgun (WGS) entry which is preliminary data.</text>
</comment>
<dbReference type="InterPro" id="IPR036322">
    <property type="entry name" value="WD40_repeat_dom_sf"/>
</dbReference>
<name>A0A9P4N029_9PLEO</name>
<dbReference type="AlphaFoldDB" id="A0A9P4N029"/>
<organism evidence="1 2">
    <name type="scientific">Delitschia confertaspora ATCC 74209</name>
    <dbReference type="NCBI Taxonomy" id="1513339"/>
    <lineage>
        <taxon>Eukaryota</taxon>
        <taxon>Fungi</taxon>
        <taxon>Dikarya</taxon>
        <taxon>Ascomycota</taxon>
        <taxon>Pezizomycotina</taxon>
        <taxon>Dothideomycetes</taxon>
        <taxon>Pleosporomycetidae</taxon>
        <taxon>Pleosporales</taxon>
        <taxon>Delitschiaceae</taxon>
        <taxon>Delitschia</taxon>
    </lineage>
</organism>
<evidence type="ECO:0000313" key="1">
    <source>
        <dbReference type="EMBL" id="KAF2205868.1"/>
    </source>
</evidence>
<evidence type="ECO:0000313" key="2">
    <source>
        <dbReference type="Proteomes" id="UP000799536"/>
    </source>
</evidence>
<dbReference type="Proteomes" id="UP000799536">
    <property type="component" value="Unassembled WGS sequence"/>
</dbReference>
<sequence>MLPSAAILVARFLKANGYDETLKTFIREAGLAPDVASGSPIDVTIEQILEEKKKYDLTVQFEKLGVEDEDKGWRIPAPSKSTVLDMLPSASNILSVYVEQLTLLNESPQPYLLTTSADRRLSILKPSRSSLELVRSYTGLQDSPILDMAVLEQRYILLASMSGRLVLYDLCRDELLDERRDQSKFIVKVTSWTDHDTTYIATAGWDSKVILYCMKLNNGQEPRIGDPVASLTLQTIPETVIFVQPVDTTPAVLLVTRRDSTSLYYYTLPNPGVDNPELKLLGTQNLAPHSNAWVAFTPSAVQICPIDPTIAAIATSSVPHMKLIIVRLLIPPNAANASDNNVHDLGQVSGAALQHTTQASQARAELVKQDREEAAILVQCSTLSSQTQYSTPALAWRPNGSGVWVNGDDGIVRGIEANTGKIVVRLEAHEPGSKVRCLWAGVVHPDYQDDQPNTQEEEWVVSGGFDQRLVVGKAQ</sequence>
<dbReference type="OrthoDB" id="1932312at2759"/>
<dbReference type="InterPro" id="IPR015943">
    <property type="entry name" value="WD40/YVTN_repeat-like_dom_sf"/>
</dbReference>
<protein>
    <recommendedName>
        <fullName evidence="3">LisH domain-containing protein</fullName>
    </recommendedName>
</protein>
<dbReference type="SUPFAM" id="SSF50978">
    <property type="entry name" value="WD40 repeat-like"/>
    <property type="match status" value="1"/>
</dbReference>
<dbReference type="EMBL" id="ML993848">
    <property type="protein sequence ID" value="KAF2205868.1"/>
    <property type="molecule type" value="Genomic_DNA"/>
</dbReference>
<evidence type="ECO:0008006" key="3">
    <source>
        <dbReference type="Google" id="ProtNLM"/>
    </source>
</evidence>
<gene>
    <name evidence="1" type="ORF">GQ43DRAFT_445699</name>
</gene>
<reference evidence="1" key="1">
    <citation type="journal article" date="2020" name="Stud. Mycol.">
        <title>101 Dothideomycetes genomes: a test case for predicting lifestyles and emergence of pathogens.</title>
        <authorList>
            <person name="Haridas S."/>
            <person name="Albert R."/>
            <person name="Binder M."/>
            <person name="Bloem J."/>
            <person name="Labutti K."/>
            <person name="Salamov A."/>
            <person name="Andreopoulos B."/>
            <person name="Baker S."/>
            <person name="Barry K."/>
            <person name="Bills G."/>
            <person name="Bluhm B."/>
            <person name="Cannon C."/>
            <person name="Castanera R."/>
            <person name="Culley D."/>
            <person name="Daum C."/>
            <person name="Ezra D."/>
            <person name="Gonzalez J."/>
            <person name="Henrissat B."/>
            <person name="Kuo A."/>
            <person name="Liang C."/>
            <person name="Lipzen A."/>
            <person name="Lutzoni F."/>
            <person name="Magnuson J."/>
            <person name="Mondo S."/>
            <person name="Nolan M."/>
            <person name="Ohm R."/>
            <person name="Pangilinan J."/>
            <person name="Park H.-J."/>
            <person name="Ramirez L."/>
            <person name="Alfaro M."/>
            <person name="Sun H."/>
            <person name="Tritt A."/>
            <person name="Yoshinaga Y."/>
            <person name="Zwiers L.-H."/>
            <person name="Turgeon B."/>
            <person name="Goodwin S."/>
            <person name="Spatafora J."/>
            <person name="Crous P."/>
            <person name="Grigoriev I."/>
        </authorList>
    </citation>
    <scope>NUCLEOTIDE SEQUENCE</scope>
    <source>
        <strain evidence="1">ATCC 74209</strain>
    </source>
</reference>
<accession>A0A9P4N029</accession>
<keyword evidence="2" id="KW-1185">Reference proteome</keyword>
<dbReference type="Gene3D" id="2.130.10.10">
    <property type="entry name" value="YVTN repeat-like/Quinoprotein amine dehydrogenase"/>
    <property type="match status" value="1"/>
</dbReference>